<feature type="transmembrane region" description="Helical" evidence="1">
    <location>
        <begin position="169"/>
        <end position="192"/>
    </location>
</feature>
<name>A0A061QMY3_9CHLO</name>
<accession>A0A061QMY3</accession>
<dbReference type="EMBL" id="GBEZ01026102">
    <property type="protein sequence ID" value="JAC61063.1"/>
    <property type="molecule type" value="Transcribed_RNA"/>
</dbReference>
<dbReference type="InterPro" id="IPR029063">
    <property type="entry name" value="SAM-dependent_MTases_sf"/>
</dbReference>
<gene>
    <name evidence="2" type="ORF">TSPGSL018_27261</name>
</gene>
<proteinExistence type="predicted"/>
<keyword evidence="1" id="KW-0472">Membrane</keyword>
<evidence type="ECO:0000256" key="1">
    <source>
        <dbReference type="SAM" id="Phobius"/>
    </source>
</evidence>
<sequence>MGYCGAVSAPHPFSPSHHCSRGSFDLGVLQAREDISQGLLRQIQSWKEREDVQDLAEEISLDLVAAGCSAPDRPAVTPEEDAAICGLVRDGTITVDAAGKLVAIVRELRDTESSPDFLSGMAVDVRAALAASGYSRDNFAYGSTPLPSWLSVFLQPEVRCRMEGMKASGLRYAVLGSSIGWLVFFGAVIFGVDSLGLEMLPRMVAVAEGVRSRHQVIGAEFRAGDFLEEPLGGVGLVMLASQCWDKHLVSAAGRKLAEELPAGALAVDYTNALGPFLGEPRLVVEVPVSWNPAQRILVFEK</sequence>
<reference evidence="2" key="1">
    <citation type="submission" date="2014-05" db="EMBL/GenBank/DDBJ databases">
        <title>The transcriptome of the halophilic microalga Tetraselmis sp. GSL018 isolated from the Great Salt Lake, Utah.</title>
        <authorList>
            <person name="Jinkerson R.E."/>
            <person name="D'Adamo S."/>
            <person name="Posewitz M.C."/>
        </authorList>
    </citation>
    <scope>NUCLEOTIDE SEQUENCE</scope>
    <source>
        <strain evidence="2">GSL018</strain>
    </source>
</reference>
<keyword evidence="1" id="KW-0812">Transmembrane</keyword>
<keyword evidence="1" id="KW-1133">Transmembrane helix</keyword>
<organism evidence="2">
    <name type="scientific">Tetraselmis sp. GSL018</name>
    <dbReference type="NCBI Taxonomy" id="582737"/>
    <lineage>
        <taxon>Eukaryota</taxon>
        <taxon>Viridiplantae</taxon>
        <taxon>Chlorophyta</taxon>
        <taxon>core chlorophytes</taxon>
        <taxon>Chlorodendrophyceae</taxon>
        <taxon>Chlorodendrales</taxon>
        <taxon>Chlorodendraceae</taxon>
        <taxon>Tetraselmis</taxon>
    </lineage>
</organism>
<dbReference type="AlphaFoldDB" id="A0A061QMY3"/>
<evidence type="ECO:0000313" key="2">
    <source>
        <dbReference type="EMBL" id="JAC61063.1"/>
    </source>
</evidence>
<protein>
    <submittedName>
        <fullName evidence="2">Uncharacterized protein</fullName>
    </submittedName>
</protein>
<dbReference type="Gene3D" id="3.40.50.150">
    <property type="entry name" value="Vaccinia Virus protein VP39"/>
    <property type="match status" value="1"/>
</dbReference>